<keyword evidence="5 6" id="KW-0804">Transcription</keyword>
<feature type="domain" description="TACO1/YebC-like second and third" evidence="7">
    <location>
        <begin position="81"/>
        <end position="236"/>
    </location>
</feature>
<dbReference type="InterPro" id="IPR029072">
    <property type="entry name" value="YebC-like"/>
</dbReference>
<organism evidence="9 10">
    <name type="scientific">Candidatus Spechtbacteria bacterium SB0662_bin_43</name>
    <dbReference type="NCBI Taxonomy" id="2604897"/>
    <lineage>
        <taxon>Bacteria</taxon>
        <taxon>Candidatus Spechtiibacteriota</taxon>
    </lineage>
</organism>
<dbReference type="Gene3D" id="1.10.10.200">
    <property type="match status" value="1"/>
</dbReference>
<comment type="similarity">
    <text evidence="1 6">Belongs to the TACO1 family.</text>
</comment>
<dbReference type="Pfam" id="PF20772">
    <property type="entry name" value="TACO1_YebC_N"/>
    <property type="match status" value="1"/>
</dbReference>
<dbReference type="InterPro" id="IPR049083">
    <property type="entry name" value="TACO1_YebC_N"/>
</dbReference>
<dbReference type="SUPFAM" id="SSF75625">
    <property type="entry name" value="YebC-like"/>
    <property type="match status" value="1"/>
</dbReference>
<dbReference type="InterPro" id="IPR048300">
    <property type="entry name" value="TACO1_YebC-like_2nd/3rd_dom"/>
</dbReference>
<evidence type="ECO:0000256" key="6">
    <source>
        <dbReference type="HAMAP-Rule" id="MF_00693"/>
    </source>
</evidence>
<dbReference type="NCBIfam" id="NF001030">
    <property type="entry name" value="PRK00110.1"/>
    <property type="match status" value="1"/>
</dbReference>
<keyword evidence="4 6" id="KW-0238">DNA-binding</keyword>
<dbReference type="NCBIfam" id="TIGR01033">
    <property type="entry name" value="YebC/PmpR family DNA-binding transcriptional regulator"/>
    <property type="match status" value="1"/>
</dbReference>
<dbReference type="InterPro" id="IPR017856">
    <property type="entry name" value="Integrase-like_N"/>
</dbReference>
<name>A0A845DAC9_9BACT</name>
<dbReference type="NCBIfam" id="NF009044">
    <property type="entry name" value="PRK12378.1"/>
    <property type="match status" value="1"/>
</dbReference>
<dbReference type="Proteomes" id="UP000449092">
    <property type="component" value="Unassembled WGS sequence"/>
</dbReference>
<dbReference type="InterPro" id="IPR002876">
    <property type="entry name" value="Transcrip_reg_TACO1-like"/>
</dbReference>
<sequence length="237" mass="26129">MSGHSKWSTIKHKKASTDQKRADAFSKIARAITVAARGGGDVETNYELRSVVEKAKNANMPKDNIERAIKKGTGELGGEHLEELLIEAYGPDGVAFLITGVTDNKNRTAAEIRHLLSRYGGKIATEGSVQWLFEQQGVVRIILPPTESKDEFELLAIDQGATDIAWEDTTAFIYTTRDDLQTTQQSLAHQGYTGPASLEWVPKNSVSTSEKTQTTIQKLFEALDDNNDIQDVYTNAE</sequence>
<evidence type="ECO:0000256" key="1">
    <source>
        <dbReference type="ARBA" id="ARBA00008724"/>
    </source>
</evidence>
<protein>
    <recommendedName>
        <fullName evidence="6">Probable transcriptional regulatory protein F4X82_02750</fullName>
    </recommendedName>
</protein>
<keyword evidence="2 6" id="KW-0963">Cytoplasm</keyword>
<comment type="caution">
    <text evidence="9">The sequence shown here is derived from an EMBL/GenBank/DDBJ whole genome shotgun (WGS) entry which is preliminary data.</text>
</comment>
<feature type="domain" description="TACO1/YebC-like N-terminal" evidence="8">
    <location>
        <begin position="5"/>
        <end position="75"/>
    </location>
</feature>
<evidence type="ECO:0000256" key="3">
    <source>
        <dbReference type="ARBA" id="ARBA00023015"/>
    </source>
</evidence>
<dbReference type="Gene3D" id="3.30.70.980">
    <property type="match status" value="2"/>
</dbReference>
<evidence type="ECO:0000313" key="9">
    <source>
        <dbReference type="EMBL" id="MYE38409.1"/>
    </source>
</evidence>
<dbReference type="GO" id="GO:0003677">
    <property type="term" value="F:DNA binding"/>
    <property type="evidence" value="ECO:0007669"/>
    <property type="project" value="UniProtKB-UniRule"/>
</dbReference>
<dbReference type="HAMAP" id="MF_00693">
    <property type="entry name" value="Transcrip_reg_TACO1"/>
    <property type="match status" value="1"/>
</dbReference>
<proteinExistence type="inferred from homology"/>
<evidence type="ECO:0000313" key="10">
    <source>
        <dbReference type="Proteomes" id="UP000449092"/>
    </source>
</evidence>
<evidence type="ECO:0000259" key="7">
    <source>
        <dbReference type="Pfam" id="PF01709"/>
    </source>
</evidence>
<dbReference type="AlphaFoldDB" id="A0A845DAC9"/>
<keyword evidence="3 6" id="KW-0805">Transcription regulation</keyword>
<comment type="subcellular location">
    <subcellularLocation>
        <location evidence="6">Cytoplasm</location>
    </subcellularLocation>
</comment>
<dbReference type="EMBL" id="VXOY01000023">
    <property type="protein sequence ID" value="MYE38409.1"/>
    <property type="molecule type" value="Genomic_DNA"/>
</dbReference>
<reference evidence="9 10" key="1">
    <citation type="submission" date="2019-09" db="EMBL/GenBank/DDBJ databases">
        <title>Characterisation of the sponge microbiome using genome-centric metagenomics.</title>
        <authorList>
            <person name="Engelberts J.P."/>
            <person name="Robbins S.J."/>
            <person name="De Goeij J.M."/>
            <person name="Aranda M."/>
            <person name="Bell S.C."/>
            <person name="Webster N.S."/>
        </authorList>
    </citation>
    <scope>NUCLEOTIDE SEQUENCE [LARGE SCALE GENOMIC DNA]</scope>
    <source>
        <strain evidence="9">SB0662_bin_43</strain>
    </source>
</reference>
<gene>
    <name evidence="9" type="ORF">F4X82_02750</name>
</gene>
<evidence type="ECO:0000256" key="5">
    <source>
        <dbReference type="ARBA" id="ARBA00023163"/>
    </source>
</evidence>
<dbReference type="GO" id="GO:0005829">
    <property type="term" value="C:cytosol"/>
    <property type="evidence" value="ECO:0007669"/>
    <property type="project" value="TreeGrafter"/>
</dbReference>
<dbReference type="PANTHER" id="PTHR12532:SF6">
    <property type="entry name" value="TRANSCRIPTIONAL REGULATORY PROTEIN YEBC-RELATED"/>
    <property type="match status" value="1"/>
</dbReference>
<evidence type="ECO:0000256" key="4">
    <source>
        <dbReference type="ARBA" id="ARBA00023125"/>
    </source>
</evidence>
<dbReference type="InterPro" id="IPR026564">
    <property type="entry name" value="Transcrip_reg_TACO1-like_dom3"/>
</dbReference>
<dbReference type="FunFam" id="1.10.10.200:FF:000002">
    <property type="entry name" value="Probable transcriptional regulatory protein CLM62_37755"/>
    <property type="match status" value="1"/>
</dbReference>
<accession>A0A845DAC9</accession>
<evidence type="ECO:0000256" key="2">
    <source>
        <dbReference type="ARBA" id="ARBA00022490"/>
    </source>
</evidence>
<dbReference type="PANTHER" id="PTHR12532">
    <property type="entry name" value="TRANSLATIONAL ACTIVATOR OF CYTOCHROME C OXIDASE 1"/>
    <property type="match status" value="1"/>
</dbReference>
<dbReference type="GO" id="GO:0006355">
    <property type="term" value="P:regulation of DNA-templated transcription"/>
    <property type="evidence" value="ECO:0007669"/>
    <property type="project" value="UniProtKB-UniRule"/>
</dbReference>
<evidence type="ECO:0000259" key="8">
    <source>
        <dbReference type="Pfam" id="PF20772"/>
    </source>
</evidence>
<dbReference type="Pfam" id="PF01709">
    <property type="entry name" value="Transcrip_reg"/>
    <property type="match status" value="1"/>
</dbReference>